<reference evidence="2" key="1">
    <citation type="submission" date="2022-11" db="UniProtKB">
        <authorList>
            <consortium name="WormBaseParasite"/>
        </authorList>
    </citation>
    <scope>IDENTIFICATION</scope>
</reference>
<evidence type="ECO:0000313" key="1">
    <source>
        <dbReference type="Proteomes" id="UP000887576"/>
    </source>
</evidence>
<protein>
    <submittedName>
        <fullName evidence="2">Uncharacterized protein</fullName>
    </submittedName>
</protein>
<organism evidence="1 2">
    <name type="scientific">Panagrolaimus sp. JU765</name>
    <dbReference type="NCBI Taxonomy" id="591449"/>
    <lineage>
        <taxon>Eukaryota</taxon>
        <taxon>Metazoa</taxon>
        <taxon>Ecdysozoa</taxon>
        <taxon>Nematoda</taxon>
        <taxon>Chromadorea</taxon>
        <taxon>Rhabditida</taxon>
        <taxon>Tylenchina</taxon>
        <taxon>Panagrolaimomorpha</taxon>
        <taxon>Panagrolaimoidea</taxon>
        <taxon>Panagrolaimidae</taxon>
        <taxon>Panagrolaimus</taxon>
    </lineage>
</organism>
<dbReference type="WBParaSite" id="JU765_v2.g15049.t1">
    <property type="protein sequence ID" value="JU765_v2.g15049.t1"/>
    <property type="gene ID" value="JU765_v2.g15049"/>
</dbReference>
<proteinExistence type="predicted"/>
<accession>A0AC34QCF0</accession>
<evidence type="ECO:0000313" key="2">
    <source>
        <dbReference type="WBParaSite" id="JU765_v2.g15049.t1"/>
    </source>
</evidence>
<sequence>MDNKPKRGFRFSINGDAGKTALASAYLQAILHDNNNAALPKKSFSCSLGKKWTEKSPSDAIIFTFDTSNRKVFEDIEIYWIKKRELIKKTPVFLIGTYTYKTKLMPAEVSKKEVSEFVSKYKLDGYFFINLNSRAKIIETLNKIISITNNINGYANHPAMFVQPPQEKCTII</sequence>
<dbReference type="Proteomes" id="UP000887576">
    <property type="component" value="Unplaced"/>
</dbReference>
<name>A0AC34QCF0_9BILA</name>